<accession>A0A264VVK0</accession>
<protein>
    <submittedName>
        <fullName evidence="1">Uncharacterized protein</fullName>
    </submittedName>
</protein>
<proteinExistence type="predicted"/>
<sequence length="162" mass="18348">MIAELSASFSAIKESLGLLKVISDAKTDTEIQNATNELREKLRSLQMENMALSNLIHSQLAEISSLKSELQKIKSFESEASEYQPYKFTSGTVVYSRTIETDKGAWSLYACPHCFAEQKISILQPSNGNHTFNHVFCPSCKNDYRENKRPPVAPRMIKHNLY</sequence>
<evidence type="ECO:0000313" key="2">
    <source>
        <dbReference type="Proteomes" id="UP000216001"/>
    </source>
</evidence>
<comment type="caution">
    <text evidence="1">The sequence shown here is derived from an EMBL/GenBank/DDBJ whole genome shotgun (WGS) entry which is preliminary data.</text>
</comment>
<reference evidence="1 2" key="1">
    <citation type="submission" date="2017-07" db="EMBL/GenBank/DDBJ databases">
        <title>blaIMP-27 on transferable plasmids in Proteus mirabilis and Providencia rettgeri.</title>
        <authorList>
            <person name="Potter R."/>
        </authorList>
    </citation>
    <scope>NUCLEOTIDE SEQUENCE [LARGE SCALE GENOMIC DNA]</scope>
    <source>
        <strain evidence="1 2">PR1</strain>
    </source>
</reference>
<dbReference type="AlphaFoldDB" id="A0A264VVK0"/>
<name>A0A264VVK0_PRORE</name>
<dbReference type="RefSeq" id="WP_094961261.1">
    <property type="nucleotide sequence ID" value="NZ_NOWC01000006.1"/>
</dbReference>
<organism evidence="1 2">
    <name type="scientific">Providencia rettgeri</name>
    <dbReference type="NCBI Taxonomy" id="587"/>
    <lineage>
        <taxon>Bacteria</taxon>
        <taxon>Pseudomonadati</taxon>
        <taxon>Pseudomonadota</taxon>
        <taxon>Gammaproteobacteria</taxon>
        <taxon>Enterobacterales</taxon>
        <taxon>Morganellaceae</taxon>
        <taxon>Providencia</taxon>
    </lineage>
</organism>
<dbReference type="Proteomes" id="UP000216001">
    <property type="component" value="Unassembled WGS sequence"/>
</dbReference>
<gene>
    <name evidence="1" type="ORF">CHI95_07610</name>
</gene>
<evidence type="ECO:0000313" key="1">
    <source>
        <dbReference type="EMBL" id="OZS75360.1"/>
    </source>
</evidence>
<dbReference type="EMBL" id="NOWC01000006">
    <property type="protein sequence ID" value="OZS75360.1"/>
    <property type="molecule type" value="Genomic_DNA"/>
</dbReference>